<dbReference type="Pfam" id="PF20181">
    <property type="entry name" value="DUF6544"/>
    <property type="match status" value="1"/>
</dbReference>
<dbReference type="STRING" id="604354.TSIB_0996"/>
<dbReference type="InterPro" id="IPR046674">
    <property type="entry name" value="DUF6544"/>
</dbReference>
<dbReference type="AlphaFoldDB" id="C6A358"/>
<gene>
    <name evidence="1" type="ordered locus">TSIB_0996</name>
</gene>
<organism evidence="1 2">
    <name type="scientific">Thermococcus sibiricus (strain DSM 12597 / MM 739)</name>
    <dbReference type="NCBI Taxonomy" id="604354"/>
    <lineage>
        <taxon>Archaea</taxon>
        <taxon>Methanobacteriati</taxon>
        <taxon>Methanobacteriota</taxon>
        <taxon>Thermococci</taxon>
        <taxon>Thermococcales</taxon>
        <taxon>Thermococcaceae</taxon>
        <taxon>Thermococcus</taxon>
    </lineage>
</organism>
<dbReference type="KEGG" id="tsi:TSIB_0996"/>
<evidence type="ECO:0000313" key="1">
    <source>
        <dbReference type="EMBL" id="ACS90053.1"/>
    </source>
</evidence>
<reference evidence="1 2" key="1">
    <citation type="journal article" date="2009" name="Appl. Environ. Microbiol.">
        <title>Metabolic versatility and indigenous origin of the archaeon Thermococcus sibiricus, isolated from a siberian oil reservoir, as revealed by genome analysis.</title>
        <authorList>
            <person name="Mardanov A.V."/>
            <person name="Ravin N.V."/>
            <person name="Svetlitchnyi V.A."/>
            <person name="Beletsky A.V."/>
            <person name="Miroshnichenko M.L."/>
            <person name="Bonch-Osmolovskaya E.A."/>
            <person name="Skryabin K.G."/>
        </authorList>
    </citation>
    <scope>NUCLEOTIDE SEQUENCE [LARGE SCALE GENOMIC DNA]</scope>
    <source>
        <strain evidence="2">DSM 12597 / MM 739</strain>
    </source>
</reference>
<accession>C6A358</accession>
<dbReference type="EMBL" id="CP001463">
    <property type="protein sequence ID" value="ACS90053.1"/>
    <property type="molecule type" value="Genomic_DNA"/>
</dbReference>
<keyword evidence="2" id="KW-1185">Reference proteome</keyword>
<dbReference type="eggNOG" id="arCOG10456">
    <property type="taxonomic scope" value="Archaea"/>
</dbReference>
<protein>
    <submittedName>
        <fullName evidence="1">Uncharacterized protein</fullName>
    </submittedName>
</protein>
<dbReference type="HOGENOM" id="CLU_1792233_0_0_2"/>
<dbReference type="Proteomes" id="UP000009079">
    <property type="component" value="Chromosome"/>
</dbReference>
<evidence type="ECO:0000313" key="2">
    <source>
        <dbReference type="Proteomes" id="UP000009079"/>
    </source>
</evidence>
<proteinExistence type="predicted"/>
<sequence>MVLALMVSSYTLGSLMFTKKVKDEAKEIFSDSTEIKPEVVTEKDIEGLPEPVQRYLKYTQIIGKEKIKTVRLKQGGYFRINENKWSPIQAEQYFNVDGVEFIWVAKTKFAPLLSIYAKDEFIDGEGNLVVMSLYLHQAECEGML</sequence>
<dbReference type="GeneID" id="8095992"/>
<name>C6A358_THESM</name>
<dbReference type="RefSeq" id="WP_015849272.1">
    <property type="nucleotide sequence ID" value="NC_012883.1"/>
</dbReference>